<evidence type="ECO:0000256" key="5">
    <source>
        <dbReference type="ARBA" id="ARBA00016318"/>
    </source>
</evidence>
<dbReference type="AlphaFoldDB" id="A0A934MHG9"/>
<dbReference type="GO" id="GO:0000107">
    <property type="term" value="F:imidazoleglycerol-phosphate synthase activity"/>
    <property type="evidence" value="ECO:0007669"/>
    <property type="project" value="InterPro"/>
</dbReference>
<dbReference type="RefSeq" id="WP_198876277.1">
    <property type="nucleotide sequence ID" value="NZ_JAEKMH010000002.1"/>
</dbReference>
<evidence type="ECO:0000256" key="14">
    <source>
        <dbReference type="RuleBase" id="RU003657"/>
    </source>
</evidence>
<accession>A0A934MHG9</accession>
<dbReference type="EMBL" id="JAEKMH010000002">
    <property type="protein sequence ID" value="MBJ3785072.1"/>
    <property type="molecule type" value="Genomic_DNA"/>
</dbReference>
<dbReference type="Proteomes" id="UP000602124">
    <property type="component" value="Unassembled WGS sequence"/>
</dbReference>
<comment type="catalytic activity">
    <reaction evidence="13">
        <text>5-[(5-phospho-1-deoxy-D-ribulos-1-ylimino)methylamino]-1-(5-phospho-beta-D-ribosyl)imidazole-4-carboxamide + L-glutamine = D-erythro-1-(imidazol-4-yl)glycerol 3-phosphate + 5-amino-1-(5-phospho-beta-D-ribosyl)imidazole-4-carboxamide + L-glutamate + H(+)</text>
        <dbReference type="Rhea" id="RHEA:24793"/>
        <dbReference type="ChEBI" id="CHEBI:15378"/>
        <dbReference type="ChEBI" id="CHEBI:29985"/>
        <dbReference type="ChEBI" id="CHEBI:58278"/>
        <dbReference type="ChEBI" id="CHEBI:58359"/>
        <dbReference type="ChEBI" id="CHEBI:58475"/>
        <dbReference type="ChEBI" id="CHEBI:58525"/>
        <dbReference type="EC" id="4.3.2.10"/>
    </reaction>
</comment>
<evidence type="ECO:0000256" key="7">
    <source>
        <dbReference type="ARBA" id="ARBA00023102"/>
    </source>
</evidence>
<keyword evidence="6 14" id="KW-0028">Amino-acid biosynthesis</keyword>
<proteinExistence type="inferred from homology"/>
<dbReference type="GO" id="GO:0000105">
    <property type="term" value="P:L-histidine biosynthetic process"/>
    <property type="evidence" value="ECO:0007669"/>
    <property type="project" value="UniProtKB-KW"/>
</dbReference>
<evidence type="ECO:0000313" key="16">
    <source>
        <dbReference type="Proteomes" id="UP000602124"/>
    </source>
</evidence>
<dbReference type="PANTHER" id="PTHR21235">
    <property type="entry name" value="IMIDAZOLE GLYCEROL PHOSPHATE SYNTHASE SUBUNIT HISF/H IGP SYNTHASE SUBUNIT HISF/H"/>
    <property type="match status" value="1"/>
</dbReference>
<dbReference type="InterPro" id="IPR011060">
    <property type="entry name" value="RibuloseP-bd_barrel"/>
</dbReference>
<evidence type="ECO:0000256" key="4">
    <source>
        <dbReference type="ARBA" id="ARBA00012809"/>
    </source>
</evidence>
<evidence type="ECO:0000256" key="2">
    <source>
        <dbReference type="ARBA" id="ARBA00009667"/>
    </source>
</evidence>
<sequence>MVQPRIIPCLLVHEGGLVKTTRFADPKYVGDPINAVRIFNEKEVDELIVVDIDATREGREPNYQMIADLANECRMPLCYGGGVKTAEQVQRIIGFGVEKVALSAAAVARPELVTEAARQVGSQSLVVVLDVARTGLLRRYEVMTHNGTVKTGLDPVNWAKRLEQLGAGEVVVNSIDRDGLMQGYDLELASRIREAITLPMTLLGGAGSLADIEDLVCTHRVIGAAAGSLFVFKGKYRAVLINYPNRSEKNALFERALGLAEVKA</sequence>
<dbReference type="EC" id="4.3.2.10" evidence="4"/>
<evidence type="ECO:0000256" key="10">
    <source>
        <dbReference type="ARBA" id="ARBA00030264"/>
    </source>
</evidence>
<dbReference type="Pfam" id="PF00977">
    <property type="entry name" value="His_biosynth"/>
    <property type="match status" value="1"/>
</dbReference>
<evidence type="ECO:0000313" key="15">
    <source>
        <dbReference type="EMBL" id="MBJ3785072.1"/>
    </source>
</evidence>
<evidence type="ECO:0000256" key="6">
    <source>
        <dbReference type="ARBA" id="ARBA00022605"/>
    </source>
</evidence>
<protein>
    <recommendedName>
        <fullName evidence="5">Imidazole glycerol phosphate synthase subunit HisF</fullName>
        <ecNumber evidence="4">4.3.2.10</ecNumber>
    </recommendedName>
    <alternativeName>
        <fullName evidence="10">IGP synthase cyclase subunit</fullName>
    </alternativeName>
    <alternativeName>
        <fullName evidence="11">IGP synthase subunit HisF</fullName>
    </alternativeName>
    <alternativeName>
        <fullName evidence="12">ImGP synthase subunit HisF</fullName>
    </alternativeName>
</protein>
<evidence type="ECO:0000256" key="3">
    <source>
        <dbReference type="ARBA" id="ARBA00011152"/>
    </source>
</evidence>
<keyword evidence="7 14" id="KW-0368">Histidine biosynthesis</keyword>
<organism evidence="15 16">
    <name type="scientific">Devosia sediminis</name>
    <dbReference type="NCBI Taxonomy" id="2798801"/>
    <lineage>
        <taxon>Bacteria</taxon>
        <taxon>Pseudomonadati</taxon>
        <taxon>Pseudomonadota</taxon>
        <taxon>Alphaproteobacteria</taxon>
        <taxon>Hyphomicrobiales</taxon>
        <taxon>Devosiaceae</taxon>
        <taxon>Devosia</taxon>
    </lineage>
</organism>
<dbReference type="GO" id="GO:0016829">
    <property type="term" value="F:lyase activity"/>
    <property type="evidence" value="ECO:0007669"/>
    <property type="project" value="UniProtKB-KW"/>
</dbReference>
<comment type="caution">
    <text evidence="15">The sequence shown here is derived from an EMBL/GenBank/DDBJ whole genome shotgun (WGS) entry which is preliminary data.</text>
</comment>
<dbReference type="PANTHER" id="PTHR21235:SF2">
    <property type="entry name" value="IMIDAZOLE GLYCEROL PHOSPHATE SYNTHASE HISHF"/>
    <property type="match status" value="1"/>
</dbReference>
<reference evidence="15" key="1">
    <citation type="submission" date="2020-12" db="EMBL/GenBank/DDBJ databases">
        <title>Devosia sp. MSA67 isolated from Mo River.</title>
        <authorList>
            <person name="Ma F."/>
            <person name="Zi Z."/>
        </authorList>
    </citation>
    <scope>NUCLEOTIDE SEQUENCE</scope>
    <source>
        <strain evidence="15">MSA67</strain>
    </source>
</reference>
<gene>
    <name evidence="15" type="primary">hisF</name>
    <name evidence="15" type="ORF">JEQ47_10105</name>
</gene>
<dbReference type="InterPro" id="IPR013785">
    <property type="entry name" value="Aldolase_TIM"/>
</dbReference>
<comment type="function">
    <text evidence="9">IGPS catalyzes the conversion of PRFAR and glutamine to IGP, AICAR and glutamate. The HisF subunit catalyzes the cyclization activity that produces IGP and AICAR from PRFAR using the ammonia provided by the HisH subunit.</text>
</comment>
<evidence type="ECO:0000256" key="9">
    <source>
        <dbReference type="ARBA" id="ARBA00025475"/>
    </source>
</evidence>
<dbReference type="InterPro" id="IPR050064">
    <property type="entry name" value="IGPS_HisA/HisF"/>
</dbReference>
<dbReference type="NCBIfam" id="NF038364">
    <property type="entry name" value="AglZ_HisF2_fam"/>
    <property type="match status" value="1"/>
</dbReference>
<evidence type="ECO:0000256" key="11">
    <source>
        <dbReference type="ARBA" id="ARBA00031409"/>
    </source>
</evidence>
<evidence type="ECO:0000256" key="13">
    <source>
        <dbReference type="ARBA" id="ARBA00047838"/>
    </source>
</evidence>
<dbReference type="InterPro" id="IPR004651">
    <property type="entry name" value="HisF"/>
</dbReference>
<dbReference type="InterPro" id="IPR006062">
    <property type="entry name" value="His_biosynth"/>
</dbReference>
<evidence type="ECO:0000256" key="1">
    <source>
        <dbReference type="ARBA" id="ARBA00005091"/>
    </source>
</evidence>
<evidence type="ECO:0000256" key="12">
    <source>
        <dbReference type="ARBA" id="ARBA00032401"/>
    </source>
</evidence>
<name>A0A934MHG9_9HYPH</name>
<comment type="similarity">
    <text evidence="2 14">Belongs to the HisA/HisF family.</text>
</comment>
<dbReference type="CDD" id="cd04731">
    <property type="entry name" value="HisF"/>
    <property type="match status" value="1"/>
</dbReference>
<comment type="subunit">
    <text evidence="3">Heterodimer of HisH and HisF.</text>
</comment>
<keyword evidence="8 15" id="KW-0456">Lyase</keyword>
<dbReference type="Gene3D" id="3.20.20.70">
    <property type="entry name" value="Aldolase class I"/>
    <property type="match status" value="1"/>
</dbReference>
<dbReference type="SUPFAM" id="SSF51366">
    <property type="entry name" value="Ribulose-phoshate binding barrel"/>
    <property type="match status" value="1"/>
</dbReference>
<keyword evidence="16" id="KW-1185">Reference proteome</keyword>
<evidence type="ECO:0000256" key="8">
    <source>
        <dbReference type="ARBA" id="ARBA00023239"/>
    </source>
</evidence>
<comment type="pathway">
    <text evidence="1">Amino-acid biosynthesis; L-histidine biosynthesis; L-histidine from 5-phospho-alpha-D-ribose 1-diphosphate: step 5/9.</text>
</comment>